<accession>A0A076N8E2</accession>
<dbReference type="KEGG" id="amq:AMETH_6309"/>
<dbReference type="InterPro" id="IPR049244">
    <property type="entry name" value="DUF6879"/>
</dbReference>
<name>A0A076N8E2_AMYME</name>
<evidence type="ECO:0000313" key="2">
    <source>
        <dbReference type="EMBL" id="AIJ26342.1"/>
    </source>
</evidence>
<dbReference type="EMBL" id="CP009110">
    <property type="protein sequence ID" value="AIJ26401.1"/>
    <property type="molecule type" value="Genomic_DNA"/>
</dbReference>
<sequence>MTWVNRGEEFAALFTGFRHSMWRWECQGTYHEPGEREPFRQWQEGRPYNGFLDRWLARVRQFRSEGKTLERVRMVTEPPTEYLRWMFTVTPLNVAAGEDIRWISESDARALGEMPEHDFYLFDDARVAIMRFDENGVLGAEVTEDPRVVADHRRWRDRVWSVATAHAESQYATARSP</sequence>
<dbReference type="RefSeq" id="WP_017985177.1">
    <property type="nucleotide sequence ID" value="NZ_AQUL01000001.1"/>
</dbReference>
<feature type="domain" description="DUF6879" evidence="1">
    <location>
        <begin position="8"/>
        <end position="168"/>
    </location>
</feature>
<proteinExistence type="predicted"/>
<evidence type="ECO:0000313" key="3">
    <source>
        <dbReference type="EMBL" id="AIJ26401.1"/>
    </source>
</evidence>
<organism evidence="2 4">
    <name type="scientific">Amycolatopsis methanolica 239</name>
    <dbReference type="NCBI Taxonomy" id="1068978"/>
    <lineage>
        <taxon>Bacteria</taxon>
        <taxon>Bacillati</taxon>
        <taxon>Actinomycetota</taxon>
        <taxon>Actinomycetes</taxon>
        <taxon>Pseudonocardiales</taxon>
        <taxon>Pseudonocardiaceae</taxon>
        <taxon>Amycolatopsis</taxon>
        <taxon>Amycolatopsis methanolica group</taxon>
    </lineage>
</organism>
<keyword evidence="4" id="KW-1185">Reference proteome</keyword>
<dbReference type="eggNOG" id="ENOG5032UPC">
    <property type="taxonomic scope" value="Bacteria"/>
</dbReference>
<reference evidence="2 4" key="1">
    <citation type="submission" date="2014-07" db="EMBL/GenBank/DDBJ databases">
        <title>Whole Genome Sequence of the Amycolatopsis methanolica 239.</title>
        <authorList>
            <person name="Tang B."/>
        </authorList>
    </citation>
    <scope>NUCLEOTIDE SEQUENCE [LARGE SCALE GENOMIC DNA]</scope>
    <source>
        <strain evidence="2 4">239</strain>
    </source>
</reference>
<evidence type="ECO:0000313" key="4">
    <source>
        <dbReference type="Proteomes" id="UP000062973"/>
    </source>
</evidence>
<dbReference type="EMBL" id="CP009110">
    <property type="protein sequence ID" value="AIJ26342.1"/>
    <property type="molecule type" value="Genomic_DNA"/>
</dbReference>
<dbReference type="OrthoDB" id="3821358at2"/>
<dbReference type="STRING" id="1068978.AMETH_6250"/>
<evidence type="ECO:0000259" key="1">
    <source>
        <dbReference type="Pfam" id="PF21806"/>
    </source>
</evidence>
<gene>
    <name evidence="2" type="ORF">AMETH_6250</name>
    <name evidence="3" type="ORF">AMETH_6309</name>
</gene>
<dbReference type="Proteomes" id="UP000062973">
    <property type="component" value="Chromosome"/>
</dbReference>
<dbReference type="PATRIC" id="fig|1068978.7.peg.6715"/>
<protein>
    <recommendedName>
        <fullName evidence="1">DUF6879 domain-containing protein</fullName>
    </recommendedName>
</protein>
<dbReference type="KEGG" id="amq:AMETH_6250"/>
<dbReference type="AlphaFoldDB" id="A0A076N8E2"/>
<dbReference type="Pfam" id="PF21806">
    <property type="entry name" value="DUF6879"/>
    <property type="match status" value="1"/>
</dbReference>
<dbReference type="HOGENOM" id="CLU_097170_1_0_11"/>